<comment type="caution">
    <text evidence="3">The sequence shown here is derived from an EMBL/GenBank/DDBJ whole genome shotgun (WGS) entry which is preliminary data.</text>
</comment>
<feature type="coiled-coil region" evidence="1">
    <location>
        <begin position="465"/>
        <end position="499"/>
    </location>
</feature>
<organism evidence="3 4">
    <name type="scientific">Panaeolus cyanescens</name>
    <dbReference type="NCBI Taxonomy" id="181874"/>
    <lineage>
        <taxon>Eukaryota</taxon>
        <taxon>Fungi</taxon>
        <taxon>Dikarya</taxon>
        <taxon>Basidiomycota</taxon>
        <taxon>Agaricomycotina</taxon>
        <taxon>Agaricomycetes</taxon>
        <taxon>Agaricomycetidae</taxon>
        <taxon>Agaricales</taxon>
        <taxon>Agaricineae</taxon>
        <taxon>Galeropsidaceae</taxon>
        <taxon>Panaeolus</taxon>
    </lineage>
</organism>
<dbReference type="InterPro" id="IPR027417">
    <property type="entry name" value="P-loop_NTPase"/>
</dbReference>
<dbReference type="OrthoDB" id="8954335at2759"/>
<dbReference type="Proteomes" id="UP000284842">
    <property type="component" value="Unassembled WGS sequence"/>
</dbReference>
<dbReference type="Gene3D" id="3.40.50.300">
    <property type="entry name" value="P-loop containing nucleotide triphosphate hydrolases"/>
    <property type="match status" value="1"/>
</dbReference>
<reference evidence="3 4" key="1">
    <citation type="journal article" date="2018" name="Evol. Lett.">
        <title>Horizontal gene cluster transfer increased hallucinogenic mushroom diversity.</title>
        <authorList>
            <person name="Reynolds H.T."/>
            <person name="Vijayakumar V."/>
            <person name="Gluck-Thaler E."/>
            <person name="Korotkin H.B."/>
            <person name="Matheny P.B."/>
            <person name="Slot J.C."/>
        </authorList>
    </citation>
    <scope>NUCLEOTIDE SEQUENCE [LARGE SCALE GENOMIC DNA]</scope>
    <source>
        <strain evidence="3 4">2629</strain>
    </source>
</reference>
<evidence type="ECO:0000313" key="3">
    <source>
        <dbReference type="EMBL" id="PPR06045.1"/>
    </source>
</evidence>
<proteinExistence type="predicted"/>
<feature type="region of interest" description="Disordered" evidence="2">
    <location>
        <begin position="182"/>
        <end position="212"/>
    </location>
</feature>
<dbReference type="SUPFAM" id="SSF52540">
    <property type="entry name" value="P-loop containing nucleoside triphosphate hydrolases"/>
    <property type="match status" value="1"/>
</dbReference>
<keyword evidence="4" id="KW-1185">Reference proteome</keyword>
<evidence type="ECO:0000256" key="1">
    <source>
        <dbReference type="SAM" id="Coils"/>
    </source>
</evidence>
<evidence type="ECO:0008006" key="5">
    <source>
        <dbReference type="Google" id="ProtNLM"/>
    </source>
</evidence>
<dbReference type="AlphaFoldDB" id="A0A409YSN9"/>
<keyword evidence="1" id="KW-0175">Coiled coil</keyword>
<evidence type="ECO:0000256" key="2">
    <source>
        <dbReference type="SAM" id="MobiDB-lite"/>
    </source>
</evidence>
<name>A0A409YSN9_9AGAR</name>
<dbReference type="EMBL" id="NHTK01000715">
    <property type="protein sequence ID" value="PPR06045.1"/>
    <property type="molecule type" value="Genomic_DNA"/>
</dbReference>
<protein>
    <recommendedName>
        <fullName evidence="5">G domain-containing protein</fullName>
    </recommendedName>
</protein>
<dbReference type="InParanoid" id="A0A409YSN9"/>
<accession>A0A409YSN9</accession>
<sequence>MQGAMYQPNTKLHKIHSTGTITARPCNEPIDDDAFIFLALGPTGSGKSSFIEALAGPNTSLGISKNQLAGYTQDCTAYILVNAWYQHRPRKDNTDVNNDLQQTTMGKKRPIIIVDSPGFADSKLSMQGIMTKIRTWMMHNGNPMTGSTQREFHHVLCFTPITDTRLSGSKHKVLEVCKKLTRVSEPHPQPQAHASTSTSRRTRPRPRSRAGGLTLVTTMWDMAGHNDRVQQRAESNFKQMHDIWEDAIQHGTTIVKFLNAQPSALKVLDTCLESYQGGTVLGQNELWGGQPYSTDLVRDLEERVIGLGQVIEMQRDELGITSLITSTGVAVDHHHHHHHNEFAAITENAMKDAERDLERFAGEIVGMGPGSAEALRGKGGVSEYAREVLGKKMAEKGRRDYRLPAPVPLGIRTAEHRARRVLGTKGDVQMERGIAKIDSESVHGDDGDRDGDGLGLVGRVDDARLGGYEARFAQYEARLAEYEANARLYEERLTKLESLSSSKGSRGDSGAGLVTTLWRKIVNKRPGKSINTSKAA</sequence>
<gene>
    <name evidence="3" type="ORF">CVT24_004713</name>
</gene>
<evidence type="ECO:0000313" key="4">
    <source>
        <dbReference type="Proteomes" id="UP000284842"/>
    </source>
</evidence>